<name>A0AAT9UPT7_9POXV</name>
<gene>
    <name evidence="5" type="ORF">APAPVX9-227</name>
</gene>
<organism evidence="5">
    <name type="scientific">Apapanepox virus</name>
    <dbReference type="NCBI Taxonomy" id="3049969"/>
    <lineage>
        <taxon>Viruses</taxon>
        <taxon>Varidnaviria</taxon>
        <taxon>Bamfordvirae</taxon>
        <taxon>Nucleocytoviricota</taxon>
        <taxon>Pokkesviricetes</taxon>
        <taxon>Chitovirales</taxon>
        <taxon>Poxviridae</taxon>
        <taxon>Chordopoxvirinae</taxon>
        <taxon>Avipoxvirus</taxon>
    </lineage>
</organism>
<proteinExistence type="predicted"/>
<feature type="domain" description="PRANC" evidence="4">
    <location>
        <begin position="415"/>
        <end position="505"/>
    </location>
</feature>
<dbReference type="InterPro" id="IPR018272">
    <property type="entry name" value="PRANC_domain"/>
</dbReference>
<dbReference type="PANTHER" id="PTHR24198:SF165">
    <property type="entry name" value="ANKYRIN REPEAT-CONTAINING PROTEIN-RELATED"/>
    <property type="match status" value="1"/>
</dbReference>
<dbReference type="PANTHER" id="PTHR24198">
    <property type="entry name" value="ANKYRIN REPEAT AND PROTEIN KINASE DOMAIN-CONTAINING PROTEIN"/>
    <property type="match status" value="1"/>
</dbReference>
<reference evidence="5" key="1">
    <citation type="submission" date="2023-04" db="EMBL/GenBank/DDBJ databases">
        <title>Genomic characterization of avipoxvirus isolates from Apapne (Himatione sanguinea).</title>
        <authorList>
            <person name="Butt S.L."/>
            <person name="Do Nascimento G.M."/>
        </authorList>
    </citation>
    <scope>NUCLEOTIDE SEQUENCE</scope>
    <source>
        <strain evidence="5">APAPVX9</strain>
    </source>
</reference>
<dbReference type="PROSITE" id="PS50088">
    <property type="entry name" value="ANK_REPEAT"/>
    <property type="match status" value="2"/>
</dbReference>
<dbReference type="SMART" id="SM00248">
    <property type="entry name" value="ANK"/>
    <property type="match status" value="9"/>
</dbReference>
<dbReference type="Pfam" id="PF09372">
    <property type="entry name" value="PRANC"/>
    <property type="match status" value="1"/>
</dbReference>
<evidence type="ECO:0000259" key="4">
    <source>
        <dbReference type="Pfam" id="PF09372"/>
    </source>
</evidence>
<evidence type="ECO:0000256" key="3">
    <source>
        <dbReference type="PROSITE-ProRule" id="PRU00023"/>
    </source>
</evidence>
<keyword evidence="2 3" id="KW-0040">ANK repeat</keyword>
<dbReference type="EMBL" id="OQ865377">
    <property type="protein sequence ID" value="WHV01673.1"/>
    <property type="molecule type" value="Genomic_DNA"/>
</dbReference>
<accession>A0AAT9UPT7</accession>
<evidence type="ECO:0000256" key="2">
    <source>
        <dbReference type="ARBA" id="ARBA00023043"/>
    </source>
</evidence>
<dbReference type="Pfam" id="PF12796">
    <property type="entry name" value="Ank_2"/>
    <property type="match status" value="2"/>
</dbReference>
<feature type="repeat" description="ANK" evidence="3">
    <location>
        <begin position="162"/>
        <end position="194"/>
    </location>
</feature>
<dbReference type="InterPro" id="IPR002110">
    <property type="entry name" value="Ankyrin_rpt"/>
</dbReference>
<evidence type="ECO:0000256" key="1">
    <source>
        <dbReference type="ARBA" id="ARBA00022737"/>
    </source>
</evidence>
<protein>
    <submittedName>
        <fullName evidence="5">Ankyrin repeat containing protein</fullName>
    </submittedName>
</protein>
<dbReference type="Gene3D" id="1.25.40.20">
    <property type="entry name" value="Ankyrin repeat-containing domain"/>
    <property type="match status" value="3"/>
</dbReference>
<dbReference type="PROSITE" id="PS50297">
    <property type="entry name" value="ANK_REP_REGION"/>
    <property type="match status" value="2"/>
</dbReference>
<evidence type="ECO:0000313" key="5">
    <source>
        <dbReference type="EMBL" id="WHV01673.1"/>
    </source>
</evidence>
<dbReference type="InterPro" id="IPR036770">
    <property type="entry name" value="Ankyrin_rpt-contain_sf"/>
</dbReference>
<dbReference type="SUPFAM" id="SSF48403">
    <property type="entry name" value="Ankyrin repeat"/>
    <property type="match status" value="1"/>
</dbReference>
<feature type="repeat" description="ANK" evidence="3">
    <location>
        <begin position="260"/>
        <end position="292"/>
    </location>
</feature>
<keyword evidence="1" id="KW-0677">Repeat</keyword>
<sequence length="508" mass="58654">MNAIDIIHQYMYNCEDEKKILSVIDVHEKNISNKIPILYSAILTRRSNIVEYLMKKGYDPNIPCKHGIYPLHMAVSSRYSLCGRRFHIENLTSKQYNNYLRCAEKLNLSNSVYMAIFGELLYGKNISESDLSLLDKKLTEEQLRIIRLLLDYGANINVITIIGTSALLDAVYEENIEVVKLLLSYGINTHIRSNNGVTAFILAARTKNIDIMKCIIEYYDGYKDYLYDSTAINEAININNIDMVSFLLSLGLNTKVKDIFGNTPLHTAAICNNYDIAKLLLDHGVDPNIRNSVNRTPIYVACRYKKMITLLLDYGAYIVTIDKNNITPIDTLSYLLDNNSYLLVNCKNNYYESAKLLISNLLLETLDSSNIRDSKAYAKIIDVISNNPTLNNMMMVYSAEIKRIKNTNIYSRYYFDILLNKDIEPDIFRNYNVLENIYKHIDSFSVYNEHMKKNIHNAKKRLKLIDDSMDILNKVLFYTNWTLLPIEIRYYILKFLSNKDLSVLIPGS</sequence>